<dbReference type="Pfam" id="PF03022">
    <property type="entry name" value="MRJP"/>
    <property type="match status" value="1"/>
</dbReference>
<keyword evidence="3" id="KW-0175">Coiled coil</keyword>
<evidence type="ECO:0008006" key="6">
    <source>
        <dbReference type="Google" id="ProtNLM"/>
    </source>
</evidence>
<gene>
    <name evidence="4" type="ORF">AYP45_14310</name>
</gene>
<dbReference type="PANTHER" id="PTHR10009">
    <property type="entry name" value="PROTEIN YELLOW-RELATED"/>
    <property type="match status" value="1"/>
</dbReference>
<dbReference type="EMBL" id="AYTS01000139">
    <property type="protein sequence ID" value="OOP55509.1"/>
    <property type="molecule type" value="Genomic_DNA"/>
</dbReference>
<proteinExistence type="predicted"/>
<comment type="caution">
    <text evidence="4">The sequence shown here is derived from an EMBL/GenBank/DDBJ whole genome shotgun (WGS) entry which is preliminary data.</text>
</comment>
<dbReference type="PANTHER" id="PTHR10009:SF18">
    <property type="entry name" value="PROTEIN YELLOW-LIKE PROTEIN"/>
    <property type="match status" value="1"/>
</dbReference>
<evidence type="ECO:0000256" key="3">
    <source>
        <dbReference type="SAM" id="Coils"/>
    </source>
</evidence>
<dbReference type="InterPro" id="IPR017996">
    <property type="entry name" value="MRJP/yellow-related"/>
</dbReference>
<sequence>MLFTAQSLLFAKSSLDSLEITRSTDQARPPRVPDESDVSEEFLGEAKKLNTIVNRLTSNKNALEKALAEIERTGAVSDGSGISDPEKERDYCERNIRYLKQKLGKLKEDVRIELGEESFVLLVDYHFRKMERVLEGERVPDRLLKPSPHPMNPPQEMSPLFHPDEVEVVAKLDYPAGHVAVAEGDNGRPRVFLNAGFYYPEELLGDEDPVQVVELITEGNDAGGTPVTKKVPFPHPKYQKKFQSTHSVKVDSKKWLWILDYGRLRFLGGVPKIMAYKLDAKEDEQEVLYYELPIDIAPQGSFLNDMVIIRNENGGTILIDDTSALANKPALIVLQFDQGQNRRYEMKNARRLLEGHYSMSPYKGYMHYYRDHKDLEQEKVWKAGIYLDTAIYSMMKDLGLHQHARLLNAFLGNIETFKDLRNTGGSKPSFLAKFLGLFKRNNFLPLQIGVDGITLDRENDVVYYGPANRGELYRINLADLLNERLEKDGLLAKRVERFTEMTTTDGITIDNKRNVYVTDQEHDAIVKVDSHGRIEPIVRGKEFAWPVSIAFGPQGYLYFTCYSLPDVTSRVPSVIKNLGPYYVYRINLRSKLGNDIAGTVGH</sequence>
<accession>A0A1V4AQZ0</accession>
<dbReference type="Proteomes" id="UP000189681">
    <property type="component" value="Unassembled WGS sequence"/>
</dbReference>
<dbReference type="InterPro" id="IPR011042">
    <property type="entry name" value="6-blade_b-propeller_TolB-like"/>
</dbReference>
<dbReference type="GO" id="GO:0005576">
    <property type="term" value="C:extracellular region"/>
    <property type="evidence" value="ECO:0007669"/>
    <property type="project" value="UniProtKB-SubCell"/>
</dbReference>
<organism evidence="4 5">
    <name type="scientific">Candidatus Brocadia carolinensis</name>
    <dbReference type="NCBI Taxonomy" id="1004156"/>
    <lineage>
        <taxon>Bacteria</taxon>
        <taxon>Pseudomonadati</taxon>
        <taxon>Planctomycetota</taxon>
        <taxon>Candidatus Brocadiia</taxon>
        <taxon>Candidatus Brocadiales</taxon>
        <taxon>Candidatus Brocadiaceae</taxon>
        <taxon>Candidatus Brocadia</taxon>
    </lineage>
</organism>
<reference evidence="4 5" key="1">
    <citation type="journal article" date="2017" name="Water Res.">
        <title>Discovery and metagenomic analysis of an anammox bacterial enrichment related to Candidatus "Brocadia caroliniensis" in a full-scale glycerol-fed nitritation-denitritation separate centrate treatment process.</title>
        <authorList>
            <person name="Park H."/>
            <person name="Brotto A.C."/>
            <person name="van Loosdrecht M.C."/>
            <person name="Chandran K."/>
        </authorList>
    </citation>
    <scope>NUCLEOTIDE SEQUENCE [LARGE SCALE GENOMIC DNA]</scope>
    <source>
        <strain evidence="4">26THWARD</strain>
    </source>
</reference>
<comment type="subcellular location">
    <subcellularLocation>
        <location evidence="1">Secreted</location>
    </subcellularLocation>
</comment>
<dbReference type="STRING" id="1004156.AYP45_14310"/>
<evidence type="ECO:0000256" key="2">
    <source>
        <dbReference type="ARBA" id="ARBA00022525"/>
    </source>
</evidence>
<protein>
    <recommendedName>
        <fullName evidence="6">SMP-30/Gluconolactonase/LRE-like region domain-containing protein</fullName>
    </recommendedName>
</protein>
<dbReference type="AlphaFoldDB" id="A0A1V4AQZ0"/>
<evidence type="ECO:0000256" key="1">
    <source>
        <dbReference type="ARBA" id="ARBA00004613"/>
    </source>
</evidence>
<name>A0A1V4AQZ0_9BACT</name>
<dbReference type="SUPFAM" id="SSF63829">
    <property type="entry name" value="Calcium-dependent phosphotriesterase"/>
    <property type="match status" value="1"/>
</dbReference>
<keyword evidence="2" id="KW-0964">Secreted</keyword>
<evidence type="ECO:0000313" key="4">
    <source>
        <dbReference type="EMBL" id="OOP55509.1"/>
    </source>
</evidence>
<feature type="coiled-coil region" evidence="3">
    <location>
        <begin position="46"/>
        <end position="73"/>
    </location>
</feature>
<dbReference type="Gene3D" id="2.120.10.30">
    <property type="entry name" value="TolB, C-terminal domain"/>
    <property type="match status" value="2"/>
</dbReference>
<evidence type="ECO:0000313" key="5">
    <source>
        <dbReference type="Proteomes" id="UP000189681"/>
    </source>
</evidence>